<accession>A0A6A6TZQ3</accession>
<dbReference type="Proteomes" id="UP000799302">
    <property type="component" value="Unassembled WGS sequence"/>
</dbReference>
<evidence type="ECO:0000256" key="2">
    <source>
        <dbReference type="SAM" id="SignalP"/>
    </source>
</evidence>
<evidence type="ECO:0000256" key="1">
    <source>
        <dbReference type="SAM" id="MobiDB-lite"/>
    </source>
</evidence>
<evidence type="ECO:0000313" key="4">
    <source>
        <dbReference type="Proteomes" id="UP000799302"/>
    </source>
</evidence>
<feature type="signal peptide" evidence="2">
    <location>
        <begin position="1"/>
        <end position="19"/>
    </location>
</feature>
<organism evidence="3 4">
    <name type="scientific">Microthyrium microscopicum</name>
    <dbReference type="NCBI Taxonomy" id="703497"/>
    <lineage>
        <taxon>Eukaryota</taxon>
        <taxon>Fungi</taxon>
        <taxon>Dikarya</taxon>
        <taxon>Ascomycota</taxon>
        <taxon>Pezizomycotina</taxon>
        <taxon>Dothideomycetes</taxon>
        <taxon>Dothideomycetes incertae sedis</taxon>
        <taxon>Microthyriales</taxon>
        <taxon>Microthyriaceae</taxon>
        <taxon>Microthyrium</taxon>
    </lineage>
</organism>
<dbReference type="EMBL" id="MU004243">
    <property type="protein sequence ID" value="KAF2664348.1"/>
    <property type="molecule type" value="Genomic_DNA"/>
</dbReference>
<name>A0A6A6TZQ3_9PEZI</name>
<reference evidence="3" key="1">
    <citation type="journal article" date="2020" name="Stud. Mycol.">
        <title>101 Dothideomycetes genomes: a test case for predicting lifestyles and emergence of pathogens.</title>
        <authorList>
            <person name="Haridas S."/>
            <person name="Albert R."/>
            <person name="Binder M."/>
            <person name="Bloem J."/>
            <person name="Labutti K."/>
            <person name="Salamov A."/>
            <person name="Andreopoulos B."/>
            <person name="Baker S."/>
            <person name="Barry K."/>
            <person name="Bills G."/>
            <person name="Bluhm B."/>
            <person name="Cannon C."/>
            <person name="Castanera R."/>
            <person name="Culley D."/>
            <person name="Daum C."/>
            <person name="Ezra D."/>
            <person name="Gonzalez J."/>
            <person name="Henrissat B."/>
            <person name="Kuo A."/>
            <person name="Liang C."/>
            <person name="Lipzen A."/>
            <person name="Lutzoni F."/>
            <person name="Magnuson J."/>
            <person name="Mondo S."/>
            <person name="Nolan M."/>
            <person name="Ohm R."/>
            <person name="Pangilinan J."/>
            <person name="Park H.-J."/>
            <person name="Ramirez L."/>
            <person name="Alfaro M."/>
            <person name="Sun H."/>
            <person name="Tritt A."/>
            <person name="Yoshinaga Y."/>
            <person name="Zwiers L.-H."/>
            <person name="Turgeon B."/>
            <person name="Goodwin S."/>
            <person name="Spatafora J."/>
            <person name="Crous P."/>
            <person name="Grigoriev I."/>
        </authorList>
    </citation>
    <scope>NUCLEOTIDE SEQUENCE</scope>
    <source>
        <strain evidence="3">CBS 115976</strain>
    </source>
</reference>
<keyword evidence="2" id="KW-0732">Signal</keyword>
<evidence type="ECO:0008006" key="5">
    <source>
        <dbReference type="Google" id="ProtNLM"/>
    </source>
</evidence>
<sequence length="340" mass="37236">MYTSLAWRLQVLFALYVQAIPSDSPEAISSTETIRTIEATSPTVPIEAIISTSLSISVETTASTTISSLAAPSNTTILYTNTPRPIQTSSALIEPKTKASKSSNPSKAPKPLNTSAPAASSPSTEFDEDEEETSGFLSFPYFLTTLVEPTNHTRTYGRGRALHLPPPPYQCQQYPGYFSSVNRHLDHTATVNLTCWTTAPAADKVSACVDHGNAWFLSNEGCYIADYIIETRVKAEGSLKRGGVEELTDILRYCPPPHQQVAAMRRRYRSGTYCYSGVTLESPAVSLGPANGSVELDCWVTGDVVRGDNVWWKWKSSDCYVPNQVFDPFSFFGNAHECHP</sequence>
<evidence type="ECO:0000313" key="3">
    <source>
        <dbReference type="EMBL" id="KAF2664348.1"/>
    </source>
</evidence>
<feature type="compositionally biased region" description="Low complexity" evidence="1">
    <location>
        <begin position="100"/>
        <end position="124"/>
    </location>
</feature>
<keyword evidence="4" id="KW-1185">Reference proteome</keyword>
<gene>
    <name evidence="3" type="ORF">BT63DRAFT_444086</name>
</gene>
<dbReference type="OrthoDB" id="10615251at2759"/>
<feature type="region of interest" description="Disordered" evidence="1">
    <location>
        <begin position="89"/>
        <end position="130"/>
    </location>
</feature>
<feature type="chain" id="PRO_5025509015" description="Ig-like domain-containing protein" evidence="2">
    <location>
        <begin position="20"/>
        <end position="340"/>
    </location>
</feature>
<dbReference type="AlphaFoldDB" id="A0A6A6TZQ3"/>
<protein>
    <recommendedName>
        <fullName evidence="5">Ig-like domain-containing protein</fullName>
    </recommendedName>
</protein>
<proteinExistence type="predicted"/>